<dbReference type="SUPFAM" id="SSF46689">
    <property type="entry name" value="Homeodomain-like"/>
    <property type="match status" value="1"/>
</dbReference>
<sequence>MRDILDRADTGRSTFYAHFRDKDDLLLASSVEYLRDLFAVPLPPDAATPPDSDRLAPVYRLLVLAQQYPDVYRVLVGRSAGGVVLRSTRDVVERLLTDQMAGRLEVAEQDFAATIAFLSWGVVGMQAAIADSGGALTARHAYDVVAGLFSPADS</sequence>
<dbReference type="RefSeq" id="WP_310951156.1">
    <property type="nucleotide sequence ID" value="NZ_JAVLUS010000012.1"/>
</dbReference>
<dbReference type="InterPro" id="IPR009057">
    <property type="entry name" value="Homeodomain-like_sf"/>
</dbReference>
<name>A0ABU2GUK7_9ACTN</name>
<dbReference type="PROSITE" id="PS50977">
    <property type="entry name" value="HTH_TETR_2"/>
    <property type="match status" value="1"/>
</dbReference>
<evidence type="ECO:0000313" key="4">
    <source>
        <dbReference type="EMBL" id="MDS1115143.1"/>
    </source>
</evidence>
<evidence type="ECO:0000313" key="5">
    <source>
        <dbReference type="Proteomes" id="UP001265083"/>
    </source>
</evidence>
<comment type="caution">
    <text evidence="2">Lacks conserved residue(s) required for the propagation of feature annotation.</text>
</comment>
<dbReference type="Proteomes" id="UP001265083">
    <property type="component" value="Unassembled WGS sequence"/>
</dbReference>
<proteinExistence type="predicted"/>
<feature type="domain" description="HTH tetR-type" evidence="3">
    <location>
        <begin position="1"/>
        <end position="37"/>
    </location>
</feature>
<reference evidence="4 5" key="1">
    <citation type="submission" date="2023-08" db="EMBL/GenBank/DDBJ databases">
        <title>Bioegradation of LLDPE and BLDPE plastic by marine bacteria from coast plastic debris.</title>
        <authorList>
            <person name="Rong Z."/>
        </authorList>
    </citation>
    <scope>NUCLEOTIDE SEQUENCE [LARGE SCALE GENOMIC DNA]</scope>
    <source>
        <strain evidence="4 5">Z-2</strain>
    </source>
</reference>
<evidence type="ECO:0000256" key="1">
    <source>
        <dbReference type="ARBA" id="ARBA00023125"/>
    </source>
</evidence>
<dbReference type="EMBL" id="JAVLUS010000012">
    <property type="protein sequence ID" value="MDS1115143.1"/>
    <property type="molecule type" value="Genomic_DNA"/>
</dbReference>
<protein>
    <submittedName>
        <fullName evidence="4">Helix-turn-helix domain-containing protein</fullName>
    </submittedName>
</protein>
<organism evidence="4 5">
    <name type="scientific">Gordonia westfalica</name>
    <dbReference type="NCBI Taxonomy" id="158898"/>
    <lineage>
        <taxon>Bacteria</taxon>
        <taxon>Bacillati</taxon>
        <taxon>Actinomycetota</taxon>
        <taxon>Actinomycetes</taxon>
        <taxon>Mycobacteriales</taxon>
        <taxon>Gordoniaceae</taxon>
        <taxon>Gordonia</taxon>
    </lineage>
</organism>
<keyword evidence="5" id="KW-1185">Reference proteome</keyword>
<dbReference type="Gene3D" id="1.10.357.10">
    <property type="entry name" value="Tetracycline Repressor, domain 2"/>
    <property type="match status" value="1"/>
</dbReference>
<evidence type="ECO:0000259" key="3">
    <source>
        <dbReference type="PROSITE" id="PS50977"/>
    </source>
</evidence>
<comment type="caution">
    <text evidence="4">The sequence shown here is derived from an EMBL/GenBank/DDBJ whole genome shotgun (WGS) entry which is preliminary data.</text>
</comment>
<accession>A0ABU2GUK7</accession>
<keyword evidence="1 2" id="KW-0238">DNA-binding</keyword>
<dbReference type="InterPro" id="IPR001647">
    <property type="entry name" value="HTH_TetR"/>
</dbReference>
<gene>
    <name evidence="4" type="ORF">RD149_15370</name>
</gene>
<dbReference type="Pfam" id="PF00440">
    <property type="entry name" value="TetR_N"/>
    <property type="match status" value="1"/>
</dbReference>
<evidence type="ECO:0000256" key="2">
    <source>
        <dbReference type="PROSITE-ProRule" id="PRU00335"/>
    </source>
</evidence>